<feature type="transmembrane region" description="Helical" evidence="1">
    <location>
        <begin position="78"/>
        <end position="97"/>
    </location>
</feature>
<gene>
    <name evidence="2" type="primary">yhaI</name>
    <name evidence="2" type="ORF">NCTC12229_01733</name>
</gene>
<keyword evidence="1" id="KW-1133">Transmembrane helix</keyword>
<feature type="transmembrane region" description="Helical" evidence="1">
    <location>
        <begin position="47"/>
        <end position="66"/>
    </location>
</feature>
<keyword evidence="1" id="KW-0812">Transmembrane</keyword>
<accession>A0A378WSN2</accession>
<keyword evidence="1" id="KW-0472">Membrane</keyword>
<dbReference type="PANTHER" id="PTHR34980">
    <property type="entry name" value="INNER MEMBRANE PROTEIN-RELATED-RELATED"/>
    <property type="match status" value="1"/>
</dbReference>
<evidence type="ECO:0000313" key="2">
    <source>
        <dbReference type="EMBL" id="SUA44248.1"/>
    </source>
</evidence>
<dbReference type="PANTHER" id="PTHR34980:SF2">
    <property type="entry name" value="INNER MEMBRANE PROTEIN YHAH-RELATED"/>
    <property type="match status" value="1"/>
</dbReference>
<dbReference type="InterPro" id="IPR008523">
    <property type="entry name" value="DUF805"/>
</dbReference>
<dbReference type="RefSeq" id="WP_220182122.1">
    <property type="nucleotide sequence ID" value="NZ_JAUNKT010000004.1"/>
</dbReference>
<sequence length="116" mass="13217">MMNWYIEVLKKYAVFNGRAHRQEFWMFTLFHIIACIICSIIDSLAGIGLISLLYSLAVFLPCLGVSIRRLHDIGRSGWWLLLSFIPVIGWILLIYWACLDSQPGTNQYGPNPKGVA</sequence>
<dbReference type="AlphaFoldDB" id="A0A378WSN2"/>
<evidence type="ECO:0000313" key="3">
    <source>
        <dbReference type="Proteomes" id="UP000254055"/>
    </source>
</evidence>
<proteinExistence type="predicted"/>
<reference evidence="2 3" key="1">
    <citation type="submission" date="2018-06" db="EMBL/GenBank/DDBJ databases">
        <authorList>
            <consortium name="Pathogen Informatics"/>
            <person name="Doyle S."/>
        </authorList>
    </citation>
    <scope>NUCLEOTIDE SEQUENCE [LARGE SCALE GENOMIC DNA]</scope>
    <source>
        <strain evidence="2 3">NCTC12229</strain>
    </source>
</reference>
<dbReference type="GO" id="GO:0005886">
    <property type="term" value="C:plasma membrane"/>
    <property type="evidence" value="ECO:0007669"/>
    <property type="project" value="TreeGrafter"/>
</dbReference>
<evidence type="ECO:0000256" key="1">
    <source>
        <dbReference type="SAM" id="Phobius"/>
    </source>
</evidence>
<dbReference type="Pfam" id="PF05656">
    <property type="entry name" value="DUF805"/>
    <property type="match status" value="1"/>
</dbReference>
<organism evidence="2 3">
    <name type="scientific">Neisseria zoodegmatis</name>
    <dbReference type="NCBI Taxonomy" id="326523"/>
    <lineage>
        <taxon>Bacteria</taxon>
        <taxon>Pseudomonadati</taxon>
        <taxon>Pseudomonadota</taxon>
        <taxon>Betaproteobacteria</taxon>
        <taxon>Neisseriales</taxon>
        <taxon>Neisseriaceae</taxon>
        <taxon>Neisseria</taxon>
    </lineage>
</organism>
<dbReference type="EMBL" id="UGRS01000002">
    <property type="protein sequence ID" value="SUA44248.1"/>
    <property type="molecule type" value="Genomic_DNA"/>
</dbReference>
<name>A0A378WSN2_9NEIS</name>
<feature type="transmembrane region" description="Helical" evidence="1">
    <location>
        <begin position="24"/>
        <end position="41"/>
    </location>
</feature>
<dbReference type="Proteomes" id="UP000254055">
    <property type="component" value="Unassembled WGS sequence"/>
</dbReference>
<protein>
    <submittedName>
        <fullName evidence="2">Inner membrane protein yhaI</fullName>
    </submittedName>
</protein>